<evidence type="ECO:0000313" key="2">
    <source>
        <dbReference type="Proteomes" id="UP000319976"/>
    </source>
</evidence>
<dbReference type="AlphaFoldDB" id="A0A517TB67"/>
<dbReference type="RefSeq" id="WP_145263858.1">
    <property type="nucleotide sequence ID" value="NZ_CP036316.1"/>
</dbReference>
<dbReference type="EMBL" id="CP036316">
    <property type="protein sequence ID" value="QDT65621.1"/>
    <property type="molecule type" value="Genomic_DNA"/>
</dbReference>
<organism evidence="1 2">
    <name type="scientific">Calycomorphotria hydatis</name>
    <dbReference type="NCBI Taxonomy" id="2528027"/>
    <lineage>
        <taxon>Bacteria</taxon>
        <taxon>Pseudomonadati</taxon>
        <taxon>Planctomycetota</taxon>
        <taxon>Planctomycetia</taxon>
        <taxon>Planctomycetales</taxon>
        <taxon>Planctomycetaceae</taxon>
        <taxon>Calycomorphotria</taxon>
    </lineage>
</organism>
<evidence type="ECO:0000313" key="1">
    <source>
        <dbReference type="EMBL" id="QDT65621.1"/>
    </source>
</evidence>
<keyword evidence="2" id="KW-1185">Reference proteome</keyword>
<gene>
    <name evidence="1" type="ORF">V22_28790</name>
</gene>
<dbReference type="Proteomes" id="UP000319976">
    <property type="component" value="Chromosome"/>
</dbReference>
<name>A0A517TB67_9PLAN</name>
<accession>A0A517TB67</accession>
<protein>
    <submittedName>
        <fullName evidence="1">Uncharacterized protein</fullName>
    </submittedName>
</protein>
<proteinExistence type="predicted"/>
<dbReference type="KEGG" id="chya:V22_28790"/>
<sequence length="189" mass="20637">MPQQLQVFVGNNQIAQMTTGNLGGTKYKILLSITGLGQIMELDSVDTGVQRQPQEPFARRKDGQNDFAHARRCIAAAVAAHLDIITAVSKHSETSIEAKQIELKLKTNEIDRGTITVEPTSDTQQNVKVSIGLGNNRFPGAQPSIVSIKEWYDVSIPCPTTHTERAFATVAAIGEELLDWLSDEAQKVP</sequence>
<reference evidence="1 2" key="1">
    <citation type="submission" date="2019-02" db="EMBL/GenBank/DDBJ databases">
        <title>Deep-cultivation of Planctomycetes and their phenomic and genomic characterization uncovers novel biology.</title>
        <authorList>
            <person name="Wiegand S."/>
            <person name="Jogler M."/>
            <person name="Boedeker C."/>
            <person name="Pinto D."/>
            <person name="Vollmers J."/>
            <person name="Rivas-Marin E."/>
            <person name="Kohn T."/>
            <person name="Peeters S.H."/>
            <person name="Heuer A."/>
            <person name="Rast P."/>
            <person name="Oberbeckmann S."/>
            <person name="Bunk B."/>
            <person name="Jeske O."/>
            <person name="Meyerdierks A."/>
            <person name="Storesund J.E."/>
            <person name="Kallscheuer N."/>
            <person name="Luecker S."/>
            <person name="Lage O.M."/>
            <person name="Pohl T."/>
            <person name="Merkel B.J."/>
            <person name="Hornburger P."/>
            <person name="Mueller R.-W."/>
            <person name="Bruemmer F."/>
            <person name="Labrenz M."/>
            <person name="Spormann A.M."/>
            <person name="Op den Camp H."/>
            <person name="Overmann J."/>
            <person name="Amann R."/>
            <person name="Jetten M.S.M."/>
            <person name="Mascher T."/>
            <person name="Medema M.H."/>
            <person name="Devos D.P."/>
            <person name="Kaster A.-K."/>
            <person name="Ovreas L."/>
            <person name="Rohde M."/>
            <person name="Galperin M.Y."/>
            <person name="Jogler C."/>
        </authorList>
    </citation>
    <scope>NUCLEOTIDE SEQUENCE [LARGE SCALE GENOMIC DNA]</scope>
    <source>
        <strain evidence="1 2">V22</strain>
    </source>
</reference>